<dbReference type="PANTHER" id="PTHR30246:SF1">
    <property type="entry name" value="2-DEHYDRO-3-DEOXY-6-PHOSPHOGALACTONATE ALDOLASE-RELATED"/>
    <property type="match status" value="1"/>
</dbReference>
<comment type="subunit">
    <text evidence="4">Homotrimer.</text>
</comment>
<proteinExistence type="inferred from homology"/>
<accession>A0A223S784</accession>
<dbReference type="RefSeq" id="WP_017619057.1">
    <property type="nucleotide sequence ID" value="NZ_ANBG01000222.1"/>
</dbReference>
<dbReference type="NCBIfam" id="NF004325">
    <property type="entry name" value="PRK05718.1"/>
    <property type="match status" value="1"/>
</dbReference>
<evidence type="ECO:0000256" key="5">
    <source>
        <dbReference type="ARBA" id="ARBA00013063"/>
    </source>
</evidence>
<dbReference type="InterPro" id="IPR000887">
    <property type="entry name" value="Aldlse_KDPG_KHG"/>
</dbReference>
<dbReference type="InterPro" id="IPR031337">
    <property type="entry name" value="KDPG/KHG_AS_1"/>
</dbReference>
<evidence type="ECO:0000256" key="3">
    <source>
        <dbReference type="ARBA" id="ARBA00006906"/>
    </source>
</evidence>
<sequence length="212" mass="21510">MKPASSDDIFALAPVIPVVVLEDVETAVPLARALVAGGLPTIEVTLRTEAALPAIERIAAEVPDAAVGAGTVTTPEQAQAAANAGSAFLVSPGCTDRLQGALHDTGLPYLPGVATASEAMAMLERGVRALKFFPAEAAGGRTYLKSLSGPLPQARFCPTGGITLATAPDYLALPNVGCVGGTWLTPADAIATGDWGRIKTLAREAAALRPTT</sequence>
<evidence type="ECO:0000256" key="8">
    <source>
        <dbReference type="ARBA" id="ARBA00023277"/>
    </source>
</evidence>
<dbReference type="GO" id="GO:0008675">
    <property type="term" value="F:2-dehydro-3-deoxy-phosphogluconate aldolase activity"/>
    <property type="evidence" value="ECO:0007669"/>
    <property type="project" value="UniProtKB-EC"/>
</dbReference>
<protein>
    <recommendedName>
        <fullName evidence="5">2-dehydro-3-deoxy-phosphogluconate aldolase</fullName>
        <ecNumber evidence="5">4.1.2.14</ecNumber>
    </recommendedName>
</protein>
<evidence type="ECO:0000256" key="1">
    <source>
        <dbReference type="ARBA" id="ARBA00000654"/>
    </source>
</evidence>
<dbReference type="InterPro" id="IPR013785">
    <property type="entry name" value="Aldolase_TIM"/>
</dbReference>
<dbReference type="CDD" id="cd00452">
    <property type="entry name" value="KDPG_aldolase"/>
    <property type="match status" value="1"/>
</dbReference>
<dbReference type="AlphaFoldDB" id="A0A223S784"/>
<comment type="similarity">
    <text evidence="3">Belongs to the KHG/KDPG aldolase family.</text>
</comment>
<keyword evidence="7" id="KW-0704">Schiff base</keyword>
<dbReference type="OrthoDB" id="9805177at2"/>
<reference evidence="9 10" key="1">
    <citation type="submission" date="2017-08" db="EMBL/GenBank/DDBJ databases">
        <title>The complete genome sequence of Nocardiopsis gilva YIM 90087.</title>
        <authorList>
            <person name="Yin M."/>
            <person name="Tang S."/>
        </authorList>
    </citation>
    <scope>NUCLEOTIDE SEQUENCE [LARGE SCALE GENOMIC DNA]</scope>
    <source>
        <strain evidence="9 10">YIM 90087</strain>
    </source>
</reference>
<evidence type="ECO:0000256" key="6">
    <source>
        <dbReference type="ARBA" id="ARBA00023239"/>
    </source>
</evidence>
<gene>
    <name evidence="9" type="ORF">CDO52_15315</name>
</gene>
<dbReference type="Gene3D" id="3.20.20.70">
    <property type="entry name" value="Aldolase class I"/>
    <property type="match status" value="1"/>
</dbReference>
<dbReference type="KEGG" id="ngv:CDO52_15315"/>
<dbReference type="InterPro" id="IPR031338">
    <property type="entry name" value="KDPG/KHG_AS_2"/>
</dbReference>
<keyword evidence="6 9" id="KW-0456">Lyase</keyword>
<dbReference type="PROSITE" id="PS00160">
    <property type="entry name" value="ALDOLASE_KDPG_KHG_2"/>
    <property type="match status" value="1"/>
</dbReference>
<dbReference type="NCBIfam" id="TIGR01182">
    <property type="entry name" value="eda"/>
    <property type="match status" value="1"/>
</dbReference>
<dbReference type="Pfam" id="PF01081">
    <property type="entry name" value="Aldolase"/>
    <property type="match status" value="1"/>
</dbReference>
<dbReference type="SUPFAM" id="SSF51569">
    <property type="entry name" value="Aldolase"/>
    <property type="match status" value="1"/>
</dbReference>
<evidence type="ECO:0000256" key="2">
    <source>
        <dbReference type="ARBA" id="ARBA00004736"/>
    </source>
</evidence>
<dbReference type="EMBL" id="CP022753">
    <property type="protein sequence ID" value="ASU83971.1"/>
    <property type="molecule type" value="Genomic_DNA"/>
</dbReference>
<name>A0A223S784_9ACTN</name>
<evidence type="ECO:0000256" key="7">
    <source>
        <dbReference type="ARBA" id="ARBA00023270"/>
    </source>
</evidence>
<comment type="catalytic activity">
    <reaction evidence="1">
        <text>2-dehydro-3-deoxy-6-phospho-D-gluconate = D-glyceraldehyde 3-phosphate + pyruvate</text>
        <dbReference type="Rhea" id="RHEA:17089"/>
        <dbReference type="ChEBI" id="CHEBI:15361"/>
        <dbReference type="ChEBI" id="CHEBI:57569"/>
        <dbReference type="ChEBI" id="CHEBI:59776"/>
        <dbReference type="EC" id="4.1.2.14"/>
    </reaction>
</comment>
<evidence type="ECO:0000313" key="10">
    <source>
        <dbReference type="Proteomes" id="UP000215005"/>
    </source>
</evidence>
<comment type="pathway">
    <text evidence="2">Carbohydrate acid metabolism; 2-dehydro-3-deoxy-D-gluconate degradation; D-glyceraldehyde 3-phosphate and pyruvate from 2-dehydro-3-deoxy-D-gluconate: step 2/2.</text>
</comment>
<keyword evidence="8" id="KW-0119">Carbohydrate metabolism</keyword>
<dbReference type="Proteomes" id="UP000215005">
    <property type="component" value="Chromosome"/>
</dbReference>
<dbReference type="PROSITE" id="PS00159">
    <property type="entry name" value="ALDOLASE_KDPG_KHG_1"/>
    <property type="match status" value="1"/>
</dbReference>
<organism evidence="9 10">
    <name type="scientific">Nocardiopsis gilva YIM 90087</name>
    <dbReference type="NCBI Taxonomy" id="1235441"/>
    <lineage>
        <taxon>Bacteria</taxon>
        <taxon>Bacillati</taxon>
        <taxon>Actinomycetota</taxon>
        <taxon>Actinomycetes</taxon>
        <taxon>Streptosporangiales</taxon>
        <taxon>Nocardiopsidaceae</taxon>
        <taxon>Nocardiopsis</taxon>
    </lineage>
</organism>
<evidence type="ECO:0000313" key="9">
    <source>
        <dbReference type="EMBL" id="ASU83971.1"/>
    </source>
</evidence>
<dbReference type="PANTHER" id="PTHR30246">
    <property type="entry name" value="2-KETO-3-DEOXY-6-PHOSPHOGLUCONATE ALDOLASE"/>
    <property type="match status" value="1"/>
</dbReference>
<evidence type="ECO:0000256" key="4">
    <source>
        <dbReference type="ARBA" id="ARBA00011233"/>
    </source>
</evidence>
<keyword evidence="10" id="KW-1185">Reference proteome</keyword>
<dbReference type="EC" id="4.1.2.14" evidence="5"/>